<keyword evidence="3" id="KW-0597">Phosphoprotein</keyword>
<dbReference type="InterPro" id="IPR003594">
    <property type="entry name" value="HATPase_dom"/>
</dbReference>
<dbReference type="Pfam" id="PF02518">
    <property type="entry name" value="HATPase_c"/>
    <property type="match status" value="1"/>
</dbReference>
<keyword evidence="5 8" id="KW-0418">Kinase</keyword>
<evidence type="ECO:0000259" key="7">
    <source>
        <dbReference type="PROSITE" id="PS50109"/>
    </source>
</evidence>
<dbReference type="PANTHER" id="PTHR45453:SF1">
    <property type="entry name" value="PHOSPHATE REGULON SENSOR PROTEIN PHOR"/>
    <property type="match status" value="1"/>
</dbReference>
<keyword evidence="6" id="KW-0902">Two-component regulatory system</keyword>
<organism evidence="8 9">
    <name type="scientific">Nostoc paludosum FACHB-159</name>
    <dbReference type="NCBI Taxonomy" id="2692908"/>
    <lineage>
        <taxon>Bacteria</taxon>
        <taxon>Bacillati</taxon>
        <taxon>Cyanobacteriota</taxon>
        <taxon>Cyanophyceae</taxon>
        <taxon>Nostocales</taxon>
        <taxon>Nostocaceae</taxon>
        <taxon>Nostoc</taxon>
    </lineage>
</organism>
<dbReference type="InterPro" id="IPR036890">
    <property type="entry name" value="HATPase_C_sf"/>
</dbReference>
<dbReference type="SUPFAM" id="SSF55874">
    <property type="entry name" value="ATPase domain of HSP90 chaperone/DNA topoisomerase II/histidine kinase"/>
    <property type="match status" value="1"/>
</dbReference>
<dbReference type="InterPro" id="IPR004358">
    <property type="entry name" value="Sig_transdc_His_kin-like_C"/>
</dbReference>
<protein>
    <recommendedName>
        <fullName evidence="2">histidine kinase</fullName>
        <ecNumber evidence="2">2.7.13.3</ecNumber>
    </recommendedName>
</protein>
<reference evidence="8 9" key="1">
    <citation type="journal article" date="2020" name="ISME J.">
        <title>Comparative genomics reveals insights into cyanobacterial evolution and habitat adaptation.</title>
        <authorList>
            <person name="Chen M.Y."/>
            <person name="Teng W.K."/>
            <person name="Zhao L."/>
            <person name="Hu C.X."/>
            <person name="Zhou Y.K."/>
            <person name="Han B.P."/>
            <person name="Song L.R."/>
            <person name="Shu W.S."/>
        </authorList>
    </citation>
    <scope>NUCLEOTIDE SEQUENCE [LARGE SCALE GENOMIC DNA]</scope>
    <source>
        <strain evidence="8 9">FACHB-159</strain>
    </source>
</reference>
<dbReference type="PANTHER" id="PTHR45453">
    <property type="entry name" value="PHOSPHATE REGULON SENSOR PROTEIN PHOR"/>
    <property type="match status" value="1"/>
</dbReference>
<dbReference type="InterPro" id="IPR050351">
    <property type="entry name" value="BphY/WalK/GraS-like"/>
</dbReference>
<proteinExistence type="predicted"/>
<dbReference type="SMART" id="SM00387">
    <property type="entry name" value="HATPase_c"/>
    <property type="match status" value="1"/>
</dbReference>
<name>A0ABR8KKU0_9NOSO</name>
<keyword evidence="4" id="KW-0808">Transferase</keyword>
<evidence type="ECO:0000313" key="8">
    <source>
        <dbReference type="EMBL" id="MBD2739336.1"/>
    </source>
</evidence>
<dbReference type="Gene3D" id="3.30.565.10">
    <property type="entry name" value="Histidine kinase-like ATPase, C-terminal domain"/>
    <property type="match status" value="1"/>
</dbReference>
<dbReference type="EC" id="2.7.13.3" evidence="2"/>
<sequence length="256" mass="28765">MQKEVFSKQLDLSALLHDVSNAFEGASLIVNQIIDGAYGRSLEEIRPFLIALLQTNKRGVDLIESRRVYEELGVVSVTEFDVLDILQKNYSQFKPIAQYYSLNLHYQTQVSYKHGTQVRGDSISIDRMLCNIITNAIKYTLTGDIFVRLLNQGDDLIIEIEDTGIGIAAEQLSNIFIPFWRAPQSRVSDKPGRGIGLYIASMVAYAHGLTMRVDSVVTQGTKFTIIFPYKDGEMYGVDGRMLPKSPKQVGSRRSFV</sequence>
<dbReference type="PRINTS" id="PR00344">
    <property type="entry name" value="BCTRLSENSOR"/>
</dbReference>
<feature type="domain" description="Histidine kinase" evidence="7">
    <location>
        <begin position="14"/>
        <end position="231"/>
    </location>
</feature>
<dbReference type="GO" id="GO:0016301">
    <property type="term" value="F:kinase activity"/>
    <property type="evidence" value="ECO:0007669"/>
    <property type="project" value="UniProtKB-KW"/>
</dbReference>
<evidence type="ECO:0000256" key="1">
    <source>
        <dbReference type="ARBA" id="ARBA00000085"/>
    </source>
</evidence>
<evidence type="ECO:0000313" key="9">
    <source>
        <dbReference type="Proteomes" id="UP000637383"/>
    </source>
</evidence>
<evidence type="ECO:0000256" key="6">
    <source>
        <dbReference type="ARBA" id="ARBA00023012"/>
    </source>
</evidence>
<dbReference type="InterPro" id="IPR005467">
    <property type="entry name" value="His_kinase_dom"/>
</dbReference>
<dbReference type="EMBL" id="JACJTU010000079">
    <property type="protein sequence ID" value="MBD2739336.1"/>
    <property type="molecule type" value="Genomic_DNA"/>
</dbReference>
<evidence type="ECO:0000256" key="4">
    <source>
        <dbReference type="ARBA" id="ARBA00022679"/>
    </source>
</evidence>
<gene>
    <name evidence="8" type="ORF">H6H03_36690</name>
</gene>
<comment type="catalytic activity">
    <reaction evidence="1">
        <text>ATP + protein L-histidine = ADP + protein N-phospho-L-histidine.</text>
        <dbReference type="EC" id="2.7.13.3"/>
    </reaction>
</comment>
<dbReference type="PROSITE" id="PS50109">
    <property type="entry name" value="HIS_KIN"/>
    <property type="match status" value="1"/>
</dbReference>
<comment type="caution">
    <text evidence="8">The sequence shown here is derived from an EMBL/GenBank/DDBJ whole genome shotgun (WGS) entry which is preliminary data.</text>
</comment>
<dbReference type="Proteomes" id="UP000637383">
    <property type="component" value="Unassembled WGS sequence"/>
</dbReference>
<accession>A0ABR8KKU0</accession>
<evidence type="ECO:0000256" key="2">
    <source>
        <dbReference type="ARBA" id="ARBA00012438"/>
    </source>
</evidence>
<evidence type="ECO:0000256" key="5">
    <source>
        <dbReference type="ARBA" id="ARBA00022777"/>
    </source>
</evidence>
<dbReference type="RefSeq" id="WP_190959837.1">
    <property type="nucleotide sequence ID" value="NZ_JACJTU010000079.1"/>
</dbReference>
<evidence type="ECO:0000256" key="3">
    <source>
        <dbReference type="ARBA" id="ARBA00022553"/>
    </source>
</evidence>
<keyword evidence="9" id="KW-1185">Reference proteome</keyword>